<keyword evidence="1" id="KW-0548">Nucleotidyltransferase</keyword>
<dbReference type="RefSeq" id="WP_380696466.1">
    <property type="nucleotide sequence ID" value="NZ_JBHRYR010000003.1"/>
</dbReference>
<dbReference type="GO" id="GO:0016779">
    <property type="term" value="F:nucleotidyltransferase activity"/>
    <property type="evidence" value="ECO:0007669"/>
    <property type="project" value="UniProtKB-KW"/>
</dbReference>
<dbReference type="CDD" id="cd02513">
    <property type="entry name" value="CMP-NeuAc_Synthase"/>
    <property type="match status" value="1"/>
</dbReference>
<dbReference type="Gene3D" id="3.90.550.10">
    <property type="entry name" value="Spore Coat Polysaccharide Biosynthesis Protein SpsA, Chain A"/>
    <property type="match status" value="1"/>
</dbReference>
<proteinExistence type="predicted"/>
<dbReference type="PANTHER" id="PTHR21485">
    <property type="entry name" value="HAD SUPERFAMILY MEMBERS CMAS AND KDSC"/>
    <property type="match status" value="1"/>
</dbReference>
<comment type="caution">
    <text evidence="1">The sequence shown here is derived from an EMBL/GenBank/DDBJ whole genome shotgun (WGS) entry which is preliminary data.</text>
</comment>
<protein>
    <submittedName>
        <fullName evidence="1">Cytidylyltransferase domain-containing protein</fullName>
    </submittedName>
</protein>
<dbReference type="EMBL" id="JBHRYR010000003">
    <property type="protein sequence ID" value="MFC3853374.1"/>
    <property type="molecule type" value="Genomic_DNA"/>
</dbReference>
<dbReference type="InterPro" id="IPR050793">
    <property type="entry name" value="CMP-NeuNAc_synthase"/>
</dbReference>
<keyword evidence="1" id="KW-0808">Transferase</keyword>
<organism evidence="1 2">
    <name type="scientific">Saccharospirillum mangrovi</name>
    <dbReference type="NCBI Taxonomy" id="2161747"/>
    <lineage>
        <taxon>Bacteria</taxon>
        <taxon>Pseudomonadati</taxon>
        <taxon>Pseudomonadota</taxon>
        <taxon>Gammaproteobacteria</taxon>
        <taxon>Oceanospirillales</taxon>
        <taxon>Saccharospirillaceae</taxon>
        <taxon>Saccharospirillum</taxon>
    </lineage>
</organism>
<dbReference type="SUPFAM" id="SSF53448">
    <property type="entry name" value="Nucleotide-diphospho-sugar transferases"/>
    <property type="match status" value="1"/>
</dbReference>
<accession>A0ABV7ZYM9</accession>
<dbReference type="InterPro" id="IPR029044">
    <property type="entry name" value="Nucleotide-diphossugar_trans"/>
</dbReference>
<sequence>MMNDNSFNIIAFVFARGGSKGVPRKNVKLLNNKPLIAYSIEMAKRVPGVDKVYVSTDDNEIADVSVRYGADIIERPAELSTDTASEWMAWRHAVEYLQDQGITFNTFLSLPATSPCRNLNDVVQCVEMLDDQTDMVVTASPSYRNPYYNMITLDDDAYCHVVIEGVTAHGRQDAPITYDMTTVAYVCRPSFILSADGVLAGRTRSTIIPRERSIDIDTAYDFKMAEVLMHEEI</sequence>
<dbReference type="Proteomes" id="UP001595617">
    <property type="component" value="Unassembled WGS sequence"/>
</dbReference>
<dbReference type="InterPro" id="IPR003329">
    <property type="entry name" value="Cytidylyl_trans"/>
</dbReference>
<evidence type="ECO:0000313" key="2">
    <source>
        <dbReference type="Proteomes" id="UP001595617"/>
    </source>
</evidence>
<gene>
    <name evidence="1" type="ORF">ACFOOG_11070</name>
</gene>
<keyword evidence="2" id="KW-1185">Reference proteome</keyword>
<name>A0ABV7ZYM9_9GAMM</name>
<dbReference type="PANTHER" id="PTHR21485:SF6">
    <property type="entry name" value="N-ACYLNEURAMINATE CYTIDYLYLTRANSFERASE-RELATED"/>
    <property type="match status" value="1"/>
</dbReference>
<evidence type="ECO:0000313" key="1">
    <source>
        <dbReference type="EMBL" id="MFC3853374.1"/>
    </source>
</evidence>
<reference evidence="2" key="1">
    <citation type="journal article" date="2019" name="Int. J. Syst. Evol. Microbiol.">
        <title>The Global Catalogue of Microorganisms (GCM) 10K type strain sequencing project: providing services to taxonomists for standard genome sequencing and annotation.</title>
        <authorList>
            <consortium name="The Broad Institute Genomics Platform"/>
            <consortium name="The Broad Institute Genome Sequencing Center for Infectious Disease"/>
            <person name="Wu L."/>
            <person name="Ma J."/>
        </authorList>
    </citation>
    <scope>NUCLEOTIDE SEQUENCE [LARGE SCALE GENOMIC DNA]</scope>
    <source>
        <strain evidence="2">IBRC 10765</strain>
    </source>
</reference>
<dbReference type="Pfam" id="PF02348">
    <property type="entry name" value="CTP_transf_3"/>
    <property type="match status" value="1"/>
</dbReference>